<reference evidence="6" key="1">
    <citation type="journal article" date="2019" name="bioRxiv">
        <title>The Genome of the Zebra Mussel, Dreissena polymorpha: A Resource for Invasive Species Research.</title>
        <authorList>
            <person name="McCartney M.A."/>
            <person name="Auch B."/>
            <person name="Kono T."/>
            <person name="Mallez S."/>
            <person name="Zhang Y."/>
            <person name="Obille A."/>
            <person name="Becker A."/>
            <person name="Abrahante J.E."/>
            <person name="Garbe J."/>
            <person name="Badalamenti J.P."/>
            <person name="Herman A."/>
            <person name="Mangelson H."/>
            <person name="Liachko I."/>
            <person name="Sullivan S."/>
            <person name="Sone E.D."/>
            <person name="Koren S."/>
            <person name="Silverstein K.A.T."/>
            <person name="Beckman K.B."/>
            <person name="Gohl D.M."/>
        </authorList>
    </citation>
    <scope>NUCLEOTIDE SEQUENCE</scope>
    <source>
        <strain evidence="6">Duluth1</strain>
        <tissue evidence="6">Whole animal</tissue>
    </source>
</reference>
<dbReference type="InterPro" id="IPR019080">
    <property type="entry name" value="YqaJ_viral_recombinase"/>
</dbReference>
<name>A0A9D4IKP7_DREPO</name>
<evidence type="ECO:0000256" key="4">
    <source>
        <dbReference type="PROSITE-ProRule" id="PRU00146"/>
    </source>
</evidence>
<proteinExistence type="predicted"/>
<dbReference type="InterPro" id="IPR019786">
    <property type="entry name" value="Zinc_finger_PHD-type_CS"/>
</dbReference>
<dbReference type="SUPFAM" id="SSF57903">
    <property type="entry name" value="FYVE/PHD zinc finger"/>
    <property type="match status" value="1"/>
</dbReference>
<evidence type="ECO:0000313" key="6">
    <source>
        <dbReference type="EMBL" id="KAH3777905.1"/>
    </source>
</evidence>
<dbReference type="Pfam" id="PF09588">
    <property type="entry name" value="YqaJ"/>
    <property type="match status" value="1"/>
</dbReference>
<evidence type="ECO:0000256" key="3">
    <source>
        <dbReference type="ARBA" id="ARBA00022833"/>
    </source>
</evidence>
<evidence type="ECO:0000256" key="2">
    <source>
        <dbReference type="ARBA" id="ARBA00022771"/>
    </source>
</evidence>
<dbReference type="AlphaFoldDB" id="A0A9D4IKP7"/>
<dbReference type="InterPro" id="IPR011011">
    <property type="entry name" value="Znf_FYVE_PHD"/>
</dbReference>
<dbReference type="InterPro" id="IPR011604">
    <property type="entry name" value="PDDEXK-like_dom_sf"/>
</dbReference>
<dbReference type="GO" id="GO:0008270">
    <property type="term" value="F:zinc ion binding"/>
    <property type="evidence" value="ECO:0007669"/>
    <property type="project" value="UniProtKB-KW"/>
</dbReference>
<dbReference type="SMART" id="SM00249">
    <property type="entry name" value="PHD"/>
    <property type="match status" value="1"/>
</dbReference>
<dbReference type="Proteomes" id="UP000828390">
    <property type="component" value="Unassembled WGS sequence"/>
</dbReference>
<accession>A0A9D4IKP7</accession>
<dbReference type="SUPFAM" id="SSF52980">
    <property type="entry name" value="Restriction endonuclease-like"/>
    <property type="match status" value="1"/>
</dbReference>
<dbReference type="GO" id="GO:0006281">
    <property type="term" value="P:DNA repair"/>
    <property type="evidence" value="ECO:0007669"/>
    <property type="project" value="UniProtKB-ARBA"/>
</dbReference>
<dbReference type="PROSITE" id="PS50016">
    <property type="entry name" value="ZF_PHD_2"/>
    <property type="match status" value="1"/>
</dbReference>
<evidence type="ECO:0000313" key="7">
    <source>
        <dbReference type="Proteomes" id="UP000828390"/>
    </source>
</evidence>
<reference evidence="6" key="2">
    <citation type="submission" date="2020-11" db="EMBL/GenBank/DDBJ databases">
        <authorList>
            <person name="McCartney M.A."/>
            <person name="Auch B."/>
            <person name="Kono T."/>
            <person name="Mallez S."/>
            <person name="Becker A."/>
            <person name="Gohl D.M."/>
            <person name="Silverstein K.A.T."/>
            <person name="Koren S."/>
            <person name="Bechman K.B."/>
            <person name="Herman A."/>
            <person name="Abrahante J.E."/>
            <person name="Garbe J."/>
        </authorList>
    </citation>
    <scope>NUCLEOTIDE SEQUENCE</scope>
    <source>
        <strain evidence="6">Duluth1</strain>
        <tissue evidence="6">Whole animal</tissue>
    </source>
</reference>
<dbReference type="PANTHER" id="PTHR47526">
    <property type="entry name" value="ATP-DEPENDENT DNA HELICASE"/>
    <property type="match status" value="1"/>
</dbReference>
<keyword evidence="3" id="KW-0862">Zinc</keyword>
<dbReference type="EMBL" id="JAIWYP010000009">
    <property type="protein sequence ID" value="KAH3777905.1"/>
    <property type="molecule type" value="Genomic_DNA"/>
</dbReference>
<evidence type="ECO:0000259" key="5">
    <source>
        <dbReference type="PROSITE" id="PS50016"/>
    </source>
</evidence>
<keyword evidence="1" id="KW-0479">Metal-binding</keyword>
<evidence type="ECO:0000256" key="1">
    <source>
        <dbReference type="ARBA" id="ARBA00022723"/>
    </source>
</evidence>
<keyword evidence="7" id="KW-1185">Reference proteome</keyword>
<protein>
    <recommendedName>
        <fullName evidence="5">PHD-type domain-containing protein</fullName>
    </recommendedName>
</protein>
<dbReference type="CDD" id="cd15505">
    <property type="entry name" value="PHD_ING"/>
    <property type="match status" value="1"/>
</dbReference>
<gene>
    <name evidence="6" type="ORF">DPMN_179353</name>
</gene>
<dbReference type="Gene3D" id="3.30.40.10">
    <property type="entry name" value="Zinc/RING finger domain, C3HC4 (zinc finger)"/>
    <property type="match status" value="1"/>
</dbReference>
<sequence>MDSKKVDSLQLSYRETLEPVVRARYEEKLKNIGGTDPYELCVKTSFSDEKKLLPSVTYPDIVNYLLFSPSPYTTDDLKSLKGLDAYNQSMSGWVSNVRAVVIGSKHVIRSKVLHSMRIRDKPLNPWSIVEPNGVIQASHCDCMAGLGEVCTHVAAMLFTVMEIVRIRDSTTVTQDPAYWKLPPSMKRVEYKEVRDIDFTSAKSLKRKFDRSLEMDSECNETPAKKFEKQIPKPTDDEIKDYLKNLHATGAKSAILSVTEEYSDEFVPTIEKQTFPKVLGELRNQDALLMNFGDLLKITDKVEISVSSEHVKNVEAATREQSGTKLWHDFRAGRVTASVCKQVCATDPGNPSQSLIMNICYPASKKLDTDATRWGSKNEKVAKERFLRAILAEGLHENVELRDCGLYLSEEKPHLAATPDAILSCNCCEKSVVEVKCPYNQRNSMLDGQLKDFYLKPDETGKLLLDKKHPYYYQVQTQLGVTKLKSAYFIVMTEVDIHMEQIMFDEQLWEEICVRTEKIFKVAILPELVGKFYSRLPGCGLPKPDSILTDAQKSSTDMNNTSGDEEEKWCYCDQVESGEMIACDNENCKIVWFHFACLKMDKPPKSIKWYCPDCRKLPEFKRSRARVAKK</sequence>
<keyword evidence="2 4" id="KW-0863">Zinc-finger</keyword>
<dbReference type="InterPro" id="IPR013083">
    <property type="entry name" value="Znf_RING/FYVE/PHD"/>
</dbReference>
<feature type="domain" description="PHD-type" evidence="5">
    <location>
        <begin position="566"/>
        <end position="616"/>
    </location>
</feature>
<dbReference type="InterPro" id="IPR011335">
    <property type="entry name" value="Restrct_endonuc-II-like"/>
</dbReference>
<dbReference type="Gene3D" id="3.90.320.10">
    <property type="match status" value="1"/>
</dbReference>
<dbReference type="CDD" id="cd22343">
    <property type="entry name" value="PDDEXK_lambda_exonuclease-like"/>
    <property type="match status" value="1"/>
</dbReference>
<dbReference type="PANTHER" id="PTHR47526:SF4">
    <property type="entry name" value="SWIM-TYPE DOMAIN-CONTAINING PROTEIN"/>
    <property type="match status" value="1"/>
</dbReference>
<dbReference type="InterPro" id="IPR001965">
    <property type="entry name" value="Znf_PHD"/>
</dbReference>
<comment type="caution">
    <text evidence="6">The sequence shown here is derived from an EMBL/GenBank/DDBJ whole genome shotgun (WGS) entry which is preliminary data.</text>
</comment>
<organism evidence="6 7">
    <name type="scientific">Dreissena polymorpha</name>
    <name type="common">Zebra mussel</name>
    <name type="synonym">Mytilus polymorpha</name>
    <dbReference type="NCBI Taxonomy" id="45954"/>
    <lineage>
        <taxon>Eukaryota</taxon>
        <taxon>Metazoa</taxon>
        <taxon>Spiralia</taxon>
        <taxon>Lophotrochozoa</taxon>
        <taxon>Mollusca</taxon>
        <taxon>Bivalvia</taxon>
        <taxon>Autobranchia</taxon>
        <taxon>Heteroconchia</taxon>
        <taxon>Euheterodonta</taxon>
        <taxon>Imparidentia</taxon>
        <taxon>Neoheterodontei</taxon>
        <taxon>Myida</taxon>
        <taxon>Dreissenoidea</taxon>
        <taxon>Dreissenidae</taxon>
        <taxon>Dreissena</taxon>
    </lineage>
</organism>
<dbReference type="InterPro" id="IPR019787">
    <property type="entry name" value="Znf_PHD-finger"/>
</dbReference>
<dbReference type="PROSITE" id="PS01359">
    <property type="entry name" value="ZF_PHD_1"/>
    <property type="match status" value="1"/>
</dbReference>